<dbReference type="InterPro" id="IPR036259">
    <property type="entry name" value="MFS_trans_sf"/>
</dbReference>
<dbReference type="SUPFAM" id="SSF103473">
    <property type="entry name" value="MFS general substrate transporter"/>
    <property type="match status" value="1"/>
</dbReference>
<evidence type="ECO:0000256" key="10">
    <source>
        <dbReference type="SAM" id="Phobius"/>
    </source>
</evidence>
<dbReference type="InterPro" id="IPR003663">
    <property type="entry name" value="Sugar/inositol_transpt"/>
</dbReference>
<evidence type="ECO:0000256" key="1">
    <source>
        <dbReference type="ARBA" id="ARBA00004651"/>
    </source>
</evidence>
<dbReference type="EMBL" id="OB662990">
    <property type="protein sequence ID" value="CAD7230825.1"/>
    <property type="molecule type" value="Genomic_DNA"/>
</dbReference>
<evidence type="ECO:0000256" key="2">
    <source>
        <dbReference type="ARBA" id="ARBA00022475"/>
    </source>
</evidence>
<dbReference type="NCBIfam" id="TIGR00879">
    <property type="entry name" value="SP"/>
    <property type="match status" value="1"/>
</dbReference>
<dbReference type="InterPro" id="IPR050549">
    <property type="entry name" value="MFS_Trehalose_Transporter"/>
</dbReference>
<keyword evidence="2" id="KW-1003">Cell membrane</keyword>
<comment type="similarity">
    <text evidence="7">Belongs to the major facilitator superfamily. Sugar transporter (TC 2.A.1.1) family. Trehalose transporter subfamily.</text>
</comment>
<evidence type="ECO:0000256" key="9">
    <source>
        <dbReference type="SAM" id="MobiDB-lite"/>
    </source>
</evidence>
<feature type="transmembrane region" description="Helical" evidence="10">
    <location>
        <begin position="161"/>
        <end position="182"/>
    </location>
</feature>
<keyword evidence="4 10" id="KW-1133">Transmembrane helix</keyword>
<dbReference type="OrthoDB" id="6612291at2759"/>
<dbReference type="InterPro" id="IPR020846">
    <property type="entry name" value="MFS_dom"/>
</dbReference>
<feature type="transmembrane region" description="Helical" evidence="10">
    <location>
        <begin position="334"/>
        <end position="355"/>
    </location>
</feature>
<dbReference type="AlphaFoldDB" id="A0A7R8ZQU6"/>
<gene>
    <name evidence="11" type="ORF">CTOB1V02_LOCUS8681</name>
</gene>
<feature type="transmembrane region" description="Helical" evidence="10">
    <location>
        <begin position="307"/>
        <end position="327"/>
    </location>
</feature>
<reference evidence="11" key="1">
    <citation type="submission" date="2020-11" db="EMBL/GenBank/DDBJ databases">
        <authorList>
            <person name="Tran Van P."/>
        </authorList>
    </citation>
    <scope>NUCLEOTIDE SEQUENCE</scope>
</reference>
<proteinExistence type="inferred from homology"/>
<sequence length="519" mass="55864">MGGRLTSSTGEFNGNRAFVAGTDPTSGLVLRFVPQKNLKYGVKNLKYGVKNLKYGVKNLKYGVKNLKYGVKNLKYGSLVALGSIAGGLLSGPAVRFLGRRGTVIYALGPVFCIGWLCLAVAQSATLALFGRFVTGCGQGLGTIAIPLYISECSTPKYRGSLASMAQLMVCIGVASCYSLGAALEWRPLAWASLSLVPIVVFLTFLQPESPAFLVAQGKIQDAHKSLSRLRGVTGPQIEEEIQALEVQILEERSQKLELSSLLNKEFLKPFFLCQMTMIFQQISAINIVVFFTVDIFESAGSSIDDNVATIIVGVILAGATVVGTVLADKSGRRILLLSSGFGMGVALGALGLFFYLDTRTDTDTSSLGWLPLGSLGMYVFCFSIGYGPMPWVFMSEVFSPRVRPFASAFSGAFNWFIGFVVTSTFAGFKSGVGEDWVFWIYALANFLGCLLVFLLLPETKGKSLQEIEAYFKGVTPIIYKEAETNQQTNPVFQADEVPLPSSSSSNQSGVAVSKNPDPA</sequence>
<feature type="transmembrane region" description="Helical" evidence="10">
    <location>
        <begin position="75"/>
        <end position="96"/>
    </location>
</feature>
<dbReference type="PANTHER" id="PTHR48021">
    <property type="match status" value="1"/>
</dbReference>
<dbReference type="Gene3D" id="1.20.1250.20">
    <property type="entry name" value="MFS general substrate transporter like domains"/>
    <property type="match status" value="1"/>
</dbReference>
<accession>A0A7R8ZQU6</accession>
<feature type="transmembrane region" description="Helical" evidence="10">
    <location>
        <begin position="128"/>
        <end position="149"/>
    </location>
</feature>
<organism evidence="11">
    <name type="scientific">Cyprideis torosa</name>
    <dbReference type="NCBI Taxonomy" id="163714"/>
    <lineage>
        <taxon>Eukaryota</taxon>
        <taxon>Metazoa</taxon>
        <taxon>Ecdysozoa</taxon>
        <taxon>Arthropoda</taxon>
        <taxon>Crustacea</taxon>
        <taxon>Oligostraca</taxon>
        <taxon>Ostracoda</taxon>
        <taxon>Podocopa</taxon>
        <taxon>Podocopida</taxon>
        <taxon>Cytherocopina</taxon>
        <taxon>Cytheroidea</taxon>
        <taxon>Cytherideidae</taxon>
        <taxon>Cyprideis</taxon>
    </lineage>
</organism>
<keyword evidence="3 10" id="KW-0812">Transmembrane</keyword>
<feature type="transmembrane region" description="Helical" evidence="10">
    <location>
        <begin position="103"/>
        <end position="122"/>
    </location>
</feature>
<comment type="subcellular location">
    <subcellularLocation>
        <location evidence="1">Cell membrane</location>
        <topology evidence="1">Multi-pass membrane protein</topology>
    </subcellularLocation>
</comment>
<feature type="transmembrane region" description="Helical" evidence="10">
    <location>
        <begin position="438"/>
        <end position="456"/>
    </location>
</feature>
<keyword evidence="5 10" id="KW-0472">Membrane</keyword>
<protein>
    <submittedName>
        <fullName evidence="11">Uncharacterized protein</fullName>
    </submittedName>
</protein>
<dbReference type="GO" id="GO:0022857">
    <property type="term" value="F:transmembrane transporter activity"/>
    <property type="evidence" value="ECO:0007669"/>
    <property type="project" value="InterPro"/>
</dbReference>
<feature type="transmembrane region" description="Helical" evidence="10">
    <location>
        <begin position="375"/>
        <end position="393"/>
    </location>
</feature>
<evidence type="ECO:0000256" key="7">
    <source>
        <dbReference type="ARBA" id="ARBA00024348"/>
    </source>
</evidence>
<evidence type="ECO:0000256" key="4">
    <source>
        <dbReference type="ARBA" id="ARBA00022989"/>
    </source>
</evidence>
<dbReference type="Pfam" id="PF00083">
    <property type="entry name" value="Sugar_tr"/>
    <property type="match status" value="1"/>
</dbReference>
<dbReference type="InterPro" id="IPR005828">
    <property type="entry name" value="MFS_sugar_transport-like"/>
</dbReference>
<dbReference type="PROSITE" id="PS50850">
    <property type="entry name" value="MFS"/>
    <property type="match status" value="1"/>
</dbReference>
<keyword evidence="6" id="KW-0325">Glycoprotein</keyword>
<evidence type="ECO:0000313" key="11">
    <source>
        <dbReference type="EMBL" id="CAD7230825.1"/>
    </source>
</evidence>
<feature type="transmembrane region" description="Helical" evidence="10">
    <location>
        <begin position="405"/>
        <end position="426"/>
    </location>
</feature>
<dbReference type="GO" id="GO:0005886">
    <property type="term" value="C:plasma membrane"/>
    <property type="evidence" value="ECO:0007669"/>
    <property type="project" value="UniProtKB-SubCell"/>
</dbReference>
<evidence type="ECO:0000256" key="6">
    <source>
        <dbReference type="ARBA" id="ARBA00023180"/>
    </source>
</evidence>
<dbReference type="PRINTS" id="PR00171">
    <property type="entry name" value="SUGRTRNSPORT"/>
</dbReference>
<name>A0A7R8ZQU6_9CRUS</name>
<feature type="transmembrane region" description="Helical" evidence="10">
    <location>
        <begin position="270"/>
        <end position="295"/>
    </location>
</feature>
<dbReference type="PANTHER" id="PTHR48021:SF1">
    <property type="entry name" value="GH07001P-RELATED"/>
    <property type="match status" value="1"/>
</dbReference>
<feature type="region of interest" description="Disordered" evidence="9">
    <location>
        <begin position="489"/>
        <end position="519"/>
    </location>
</feature>
<keyword evidence="8" id="KW-0813">Transport</keyword>
<dbReference type="FunFam" id="1.20.1250.20:FF:000055">
    <property type="entry name" value="Facilitated trehalose transporter Tret1-2 homolog"/>
    <property type="match status" value="1"/>
</dbReference>
<evidence type="ECO:0000256" key="8">
    <source>
        <dbReference type="RuleBase" id="RU003346"/>
    </source>
</evidence>
<evidence type="ECO:0000256" key="5">
    <source>
        <dbReference type="ARBA" id="ARBA00023136"/>
    </source>
</evidence>
<feature type="transmembrane region" description="Helical" evidence="10">
    <location>
        <begin position="188"/>
        <end position="205"/>
    </location>
</feature>
<evidence type="ECO:0000256" key="3">
    <source>
        <dbReference type="ARBA" id="ARBA00022692"/>
    </source>
</evidence>